<sequence length="62" mass="7185">MKFMTHGKRTRLIPSDVDNSLILYNIESSFYSYFLYYHISPVQPVTINQCLVPTAIQFPAQS</sequence>
<dbReference type="AlphaFoldDB" id="A0AAN9TBL8"/>
<dbReference type="Proteomes" id="UP001367676">
    <property type="component" value="Unassembled WGS sequence"/>
</dbReference>
<keyword evidence="2" id="KW-1185">Reference proteome</keyword>
<reference evidence="1 2" key="1">
    <citation type="submission" date="2024-03" db="EMBL/GenBank/DDBJ databases">
        <title>Adaptation during the transition from Ophiocordyceps entomopathogen to insect associate is accompanied by gene loss and intensified selection.</title>
        <authorList>
            <person name="Ward C.M."/>
            <person name="Onetto C.A."/>
            <person name="Borneman A.R."/>
        </authorList>
    </citation>
    <scope>NUCLEOTIDE SEQUENCE [LARGE SCALE GENOMIC DNA]</scope>
    <source>
        <strain evidence="1">AWRI1</strain>
        <tissue evidence="1">Single Adult Female</tissue>
    </source>
</reference>
<proteinExistence type="predicted"/>
<protein>
    <submittedName>
        <fullName evidence="1">Uncharacterized protein</fullName>
    </submittedName>
</protein>
<organism evidence="1 2">
    <name type="scientific">Parthenolecanium corni</name>
    <dbReference type="NCBI Taxonomy" id="536013"/>
    <lineage>
        <taxon>Eukaryota</taxon>
        <taxon>Metazoa</taxon>
        <taxon>Ecdysozoa</taxon>
        <taxon>Arthropoda</taxon>
        <taxon>Hexapoda</taxon>
        <taxon>Insecta</taxon>
        <taxon>Pterygota</taxon>
        <taxon>Neoptera</taxon>
        <taxon>Paraneoptera</taxon>
        <taxon>Hemiptera</taxon>
        <taxon>Sternorrhyncha</taxon>
        <taxon>Coccoidea</taxon>
        <taxon>Coccidae</taxon>
        <taxon>Parthenolecanium</taxon>
    </lineage>
</organism>
<gene>
    <name evidence="1" type="ORF">V9T40_013638</name>
</gene>
<evidence type="ECO:0000313" key="2">
    <source>
        <dbReference type="Proteomes" id="UP001367676"/>
    </source>
</evidence>
<evidence type="ECO:0000313" key="1">
    <source>
        <dbReference type="EMBL" id="KAK7582193.1"/>
    </source>
</evidence>
<comment type="caution">
    <text evidence="1">The sequence shown here is derived from an EMBL/GenBank/DDBJ whole genome shotgun (WGS) entry which is preliminary data.</text>
</comment>
<name>A0AAN9TBL8_9HEMI</name>
<dbReference type="EMBL" id="JBBCAQ010000033">
    <property type="protein sequence ID" value="KAK7582193.1"/>
    <property type="molecule type" value="Genomic_DNA"/>
</dbReference>
<accession>A0AAN9TBL8</accession>